<dbReference type="OrthoDB" id="7555434at2759"/>
<keyword evidence="3" id="KW-1185">Reference proteome</keyword>
<keyword evidence="2" id="KW-0732">Signal</keyword>
<feature type="chain" id="PRO_5026716534" evidence="2">
    <location>
        <begin position="19"/>
        <end position="324"/>
    </location>
</feature>
<accession>A0A6J1RBE3</accession>
<dbReference type="Proteomes" id="UP000504618">
    <property type="component" value="Unplaced"/>
</dbReference>
<feature type="non-terminal residue" evidence="4">
    <location>
        <position position="1"/>
    </location>
</feature>
<feature type="region of interest" description="Disordered" evidence="1">
    <location>
        <begin position="270"/>
        <end position="305"/>
    </location>
</feature>
<evidence type="ECO:0000313" key="3">
    <source>
        <dbReference type="Proteomes" id="UP000504618"/>
    </source>
</evidence>
<feature type="compositionally biased region" description="Basic and acidic residues" evidence="1">
    <location>
        <begin position="71"/>
        <end position="81"/>
    </location>
</feature>
<dbReference type="GeneID" id="112467595"/>
<proteinExistence type="predicted"/>
<reference evidence="4" key="1">
    <citation type="submission" date="2025-08" db="UniProtKB">
        <authorList>
            <consortium name="RefSeq"/>
        </authorList>
    </citation>
    <scope>IDENTIFICATION</scope>
    <source>
        <tissue evidence="4">Whole body</tissue>
    </source>
</reference>
<dbReference type="AlphaFoldDB" id="A0A6J1RBE3"/>
<feature type="region of interest" description="Disordered" evidence="1">
    <location>
        <begin position="47"/>
        <end position="101"/>
    </location>
</feature>
<protein>
    <submittedName>
        <fullName evidence="4">Uncharacterized protein LOC112467595</fullName>
    </submittedName>
</protein>
<sequence>FLAVTISLASIAFAGVLVQPGYEHQYDSNPRYLQHQSVSRHWIRSPTEQHRAEQLPDQESTRYLPGVQTTEKNEDPKEIIHNRRKRSDPASTESSKSKIVAHDNDVAAKSPLTDVKHSTTDTNDKRVKNCSTKYNIILSIFPFLGFTISSTNITLPEHESADTNDKRVKNCQTEKNFVLSILPFRNSNISYTGFPDRKREKAENIELRRKLAAITQLPPLPSSSAQSAQPALGAQSTSAPAALSIPITSSTTSIPINIDVPISIDVAGSITPQQAKPKRGQRAGRNRGRGGFRGRKFPRFPRFPRFPKFPRFPRFPIFPRFRGQ</sequence>
<organism evidence="3 4">
    <name type="scientific">Temnothorax curvispinosus</name>
    <dbReference type="NCBI Taxonomy" id="300111"/>
    <lineage>
        <taxon>Eukaryota</taxon>
        <taxon>Metazoa</taxon>
        <taxon>Ecdysozoa</taxon>
        <taxon>Arthropoda</taxon>
        <taxon>Hexapoda</taxon>
        <taxon>Insecta</taxon>
        <taxon>Pterygota</taxon>
        <taxon>Neoptera</taxon>
        <taxon>Endopterygota</taxon>
        <taxon>Hymenoptera</taxon>
        <taxon>Apocrita</taxon>
        <taxon>Aculeata</taxon>
        <taxon>Formicoidea</taxon>
        <taxon>Formicidae</taxon>
        <taxon>Myrmicinae</taxon>
        <taxon>Temnothorax</taxon>
    </lineage>
</organism>
<name>A0A6J1RBE3_9HYME</name>
<feature type="signal peptide" evidence="2">
    <location>
        <begin position="1"/>
        <end position="18"/>
    </location>
</feature>
<feature type="compositionally biased region" description="Basic residues" evidence="1">
    <location>
        <begin position="276"/>
        <end position="299"/>
    </location>
</feature>
<gene>
    <name evidence="4" type="primary">LOC112467595</name>
</gene>
<evidence type="ECO:0000256" key="1">
    <source>
        <dbReference type="SAM" id="MobiDB-lite"/>
    </source>
</evidence>
<evidence type="ECO:0000256" key="2">
    <source>
        <dbReference type="SAM" id="SignalP"/>
    </source>
</evidence>
<dbReference type="RefSeq" id="XP_024892047.1">
    <property type="nucleotide sequence ID" value="XM_025036279.1"/>
</dbReference>
<evidence type="ECO:0000313" key="4">
    <source>
        <dbReference type="RefSeq" id="XP_024892047.1"/>
    </source>
</evidence>